<dbReference type="AlphaFoldDB" id="W9JCB6"/>
<keyword evidence="1" id="KW-0472">Membrane</keyword>
<feature type="transmembrane region" description="Helical" evidence="1">
    <location>
        <begin position="113"/>
        <end position="141"/>
    </location>
</feature>
<dbReference type="EMBL" id="JH717935">
    <property type="protein sequence ID" value="EWZ28109.1"/>
    <property type="molecule type" value="Genomic_DNA"/>
</dbReference>
<dbReference type="HOGENOM" id="CLU_1806274_0_0_1"/>
<keyword evidence="1" id="KW-1133">Transmembrane helix</keyword>
<proteinExistence type="predicted"/>
<reference evidence="2" key="2">
    <citation type="submission" date="2012-06" db="EMBL/GenBank/DDBJ databases">
        <title>Annotation of the Genome Sequence of Fusarium oxysporum Fo47.</title>
        <authorList>
            <consortium name="The Broad Institute Genomics Platform"/>
            <person name="Ma L.-J."/>
            <person name="Corby-Kistler H."/>
            <person name="Broz K."/>
            <person name="Gale L.R."/>
            <person name="Jonkers W."/>
            <person name="O'Donnell K."/>
            <person name="Ploetz R."/>
            <person name="Steinberg C."/>
            <person name="Schwartz D.C."/>
            <person name="VanEtten H."/>
            <person name="Zhou S."/>
            <person name="Young S.K."/>
            <person name="Zeng Q."/>
            <person name="Gargeya S."/>
            <person name="Fitzgerald M."/>
            <person name="Abouelleil A."/>
            <person name="Alvarado L."/>
            <person name="Chapman S.B."/>
            <person name="Gainer-Dewar J."/>
            <person name="Goldberg J."/>
            <person name="Griggs A."/>
            <person name="Gujja S."/>
            <person name="Hansen M."/>
            <person name="Howarth C."/>
            <person name="Imamovic A."/>
            <person name="Ireland A."/>
            <person name="Larimer J."/>
            <person name="McCowan C."/>
            <person name="Murphy C."/>
            <person name="Pearson M."/>
            <person name="Poon T.W."/>
            <person name="Priest M."/>
            <person name="Roberts A."/>
            <person name="Saif S."/>
            <person name="Shea T."/>
            <person name="Sykes S."/>
            <person name="Wortman J."/>
            <person name="Nusbaum C."/>
            <person name="Birren B."/>
        </authorList>
    </citation>
    <scope>NUCLEOTIDE SEQUENCE</scope>
    <source>
        <strain evidence="2">Fo47</strain>
    </source>
</reference>
<sequence length="143" mass="17063">MAIRQNISRADLAKWDASARAWLRRADQSMLSHHVQFKLVMRNVKTPFLEPGTTFEKVTSGWIQSMKVVEDSETYHRRFPIEQFWSQSEHGIYIQTCWYARTRQPRFRSKTRCCLRLLFLLLVWNLEIPAMTTCVSGHWLYHT</sequence>
<name>W9JCB6_FUSOX</name>
<keyword evidence="1" id="KW-0812">Transmembrane</keyword>
<protein>
    <submittedName>
        <fullName evidence="2">Uncharacterized protein</fullName>
    </submittedName>
</protein>
<dbReference type="Proteomes" id="UP000030766">
    <property type="component" value="Unassembled WGS sequence"/>
</dbReference>
<accession>W9JCB6</accession>
<evidence type="ECO:0000313" key="2">
    <source>
        <dbReference type="EMBL" id="EWZ28109.1"/>
    </source>
</evidence>
<dbReference type="VEuPathDB" id="FungiDB:FOZG_18176"/>
<gene>
    <name evidence="2" type="ORF">FOZG_18176</name>
</gene>
<organism evidence="2">
    <name type="scientific">Fusarium oxysporum Fo47</name>
    <dbReference type="NCBI Taxonomy" id="660027"/>
    <lineage>
        <taxon>Eukaryota</taxon>
        <taxon>Fungi</taxon>
        <taxon>Dikarya</taxon>
        <taxon>Ascomycota</taxon>
        <taxon>Pezizomycotina</taxon>
        <taxon>Sordariomycetes</taxon>
        <taxon>Hypocreomycetidae</taxon>
        <taxon>Hypocreales</taxon>
        <taxon>Nectriaceae</taxon>
        <taxon>Fusarium</taxon>
        <taxon>Fusarium oxysporum species complex</taxon>
    </lineage>
</organism>
<evidence type="ECO:0000256" key="1">
    <source>
        <dbReference type="SAM" id="Phobius"/>
    </source>
</evidence>
<reference evidence="2" key="1">
    <citation type="submission" date="2011-06" db="EMBL/GenBank/DDBJ databases">
        <title>The Genome Sequence of Fusarium oxysporum Fo47.</title>
        <authorList>
            <consortium name="The Broad Institute Genome Sequencing Platform"/>
            <person name="Ma L.-J."/>
            <person name="Gale L.R."/>
            <person name="Schwartz D.C."/>
            <person name="Zhou S."/>
            <person name="Corby-Kistler H."/>
            <person name="Young S.K."/>
            <person name="Zeng Q."/>
            <person name="Gargeya S."/>
            <person name="Fitzgerald M."/>
            <person name="Haas B."/>
            <person name="Abouelleil A."/>
            <person name="Alvarado L."/>
            <person name="Arachchi H.M."/>
            <person name="Berlin A."/>
            <person name="Brown A."/>
            <person name="Chapman S.B."/>
            <person name="Chen Z."/>
            <person name="Dunbar C."/>
            <person name="Freedman E."/>
            <person name="Gearin G."/>
            <person name="Gellesch M."/>
            <person name="Goldberg J."/>
            <person name="Griggs A."/>
            <person name="Gujja S."/>
            <person name="Heiman D."/>
            <person name="Howarth C."/>
            <person name="Larson L."/>
            <person name="Lui A."/>
            <person name="MacDonald P.J.P."/>
            <person name="Mehta T."/>
            <person name="Montmayeur A."/>
            <person name="Murphy C."/>
            <person name="Neiman D."/>
            <person name="Pearson M."/>
            <person name="Priest M."/>
            <person name="Roberts A."/>
            <person name="Saif S."/>
            <person name="Shea T."/>
            <person name="Shenoy N."/>
            <person name="Sisk P."/>
            <person name="Stolte C."/>
            <person name="Sykes S."/>
            <person name="Wortman J."/>
            <person name="Nusbaum C."/>
            <person name="Birren B."/>
        </authorList>
    </citation>
    <scope>NUCLEOTIDE SEQUENCE [LARGE SCALE GENOMIC DNA]</scope>
    <source>
        <strain evidence="2">Fo47</strain>
    </source>
</reference>